<dbReference type="GO" id="GO:0030288">
    <property type="term" value="C:outer membrane-bounded periplasmic space"/>
    <property type="evidence" value="ECO:0007669"/>
    <property type="project" value="UniProtKB-ARBA"/>
</dbReference>
<sequence length="527" mass="56111">MAMIAALATATTLAAWSGAPAFAQDQAPSLIVARDMDLNSLDPARAFCDTCQIYLSATYDRLVDIGADNTSLVPMLATDWTISADHTEVTFKLNPAARFADGSPVEAKDVKWSLERLKNIKGGFSYIMDGVISVEAPDAATVVVKLDKPNSDFVGSLSAPYAGILDSDLVAQHGGNANADAASTDTAEEWLLANSAGAGPYVLSAYSPNNELRLKRNDNYWGDKPAVGEFVFRQTKDAVAQSQLLESGNGDIAMNVDPTTAGSITNPEITVSTVPSFNMVYLVLSPGAKNLPHSLDAKIRAAIAKAVDYDTLIDFTLEGQGKRLGSPLPNGFPGSGQVEPTAFDLEGAKALMAEAGAADGFTLDAVYPNVNQYGVDYSLMMQKVQQDLAAINVQLNLQPVEFSVWRERINGDGIPLTAVFFAPDYYGSAQYVQYFGMMDGTVWYKRAGGANDPTLANPQTPELLAKALASEGEESAKYYSELASIMAAENIILPIVSPDAVFVARKGISGLRYSACCNLVLSDITVD</sequence>
<organism evidence="7 8">
    <name type="scientific">Paracoccus litorisediminis</name>
    <dbReference type="NCBI Taxonomy" id="2006130"/>
    <lineage>
        <taxon>Bacteria</taxon>
        <taxon>Pseudomonadati</taxon>
        <taxon>Pseudomonadota</taxon>
        <taxon>Alphaproteobacteria</taxon>
        <taxon>Rhodobacterales</taxon>
        <taxon>Paracoccaceae</taxon>
        <taxon>Paracoccus</taxon>
    </lineage>
</organism>
<evidence type="ECO:0000256" key="3">
    <source>
        <dbReference type="ARBA" id="ARBA00022448"/>
    </source>
</evidence>
<evidence type="ECO:0000256" key="2">
    <source>
        <dbReference type="ARBA" id="ARBA00005695"/>
    </source>
</evidence>
<evidence type="ECO:0000313" key="7">
    <source>
        <dbReference type="EMBL" id="MTH62489.1"/>
    </source>
</evidence>
<dbReference type="GO" id="GO:0015833">
    <property type="term" value="P:peptide transport"/>
    <property type="evidence" value="ECO:0007669"/>
    <property type="project" value="TreeGrafter"/>
</dbReference>
<dbReference type="OrthoDB" id="9803988at2"/>
<dbReference type="InterPro" id="IPR000914">
    <property type="entry name" value="SBP_5_dom"/>
</dbReference>
<dbReference type="Gene3D" id="3.90.76.10">
    <property type="entry name" value="Dipeptide-binding Protein, Domain 1"/>
    <property type="match status" value="1"/>
</dbReference>
<keyword evidence="3" id="KW-0813">Transport</keyword>
<feature type="chain" id="PRO_5032512082" evidence="5">
    <location>
        <begin position="24"/>
        <end position="527"/>
    </location>
</feature>
<dbReference type="Gene3D" id="3.10.105.10">
    <property type="entry name" value="Dipeptide-binding Protein, Domain 3"/>
    <property type="match status" value="1"/>
</dbReference>
<feature type="signal peptide" evidence="5">
    <location>
        <begin position="1"/>
        <end position="23"/>
    </location>
</feature>
<dbReference type="CDD" id="cd08512">
    <property type="entry name" value="PBP2_NikA_DppA_OppA_like_7"/>
    <property type="match status" value="1"/>
</dbReference>
<feature type="domain" description="Solute-binding protein family 5" evidence="6">
    <location>
        <begin position="72"/>
        <end position="435"/>
    </location>
</feature>
<dbReference type="InterPro" id="IPR030678">
    <property type="entry name" value="Peptide/Ni-bd"/>
</dbReference>
<evidence type="ECO:0000259" key="6">
    <source>
        <dbReference type="Pfam" id="PF00496"/>
    </source>
</evidence>
<dbReference type="Proteomes" id="UP000449846">
    <property type="component" value="Unassembled WGS sequence"/>
</dbReference>
<gene>
    <name evidence="7" type="ORF">GL300_25245</name>
</gene>
<dbReference type="Gene3D" id="3.40.190.10">
    <property type="entry name" value="Periplasmic binding protein-like II"/>
    <property type="match status" value="1"/>
</dbReference>
<dbReference type="AlphaFoldDB" id="A0A844HTL2"/>
<name>A0A844HTL2_9RHOB</name>
<reference evidence="7 8" key="1">
    <citation type="submission" date="2019-11" db="EMBL/GenBank/DDBJ databases">
        <authorList>
            <person name="Dong K."/>
        </authorList>
    </citation>
    <scope>NUCLEOTIDE SEQUENCE [LARGE SCALE GENOMIC DNA]</scope>
    <source>
        <strain evidence="7 8">NBRC 112902</strain>
    </source>
</reference>
<evidence type="ECO:0000313" key="8">
    <source>
        <dbReference type="Proteomes" id="UP000449846"/>
    </source>
</evidence>
<dbReference type="EMBL" id="WMIG01000038">
    <property type="protein sequence ID" value="MTH62489.1"/>
    <property type="molecule type" value="Genomic_DNA"/>
</dbReference>
<dbReference type="PANTHER" id="PTHR30290:SF10">
    <property type="entry name" value="PERIPLASMIC OLIGOPEPTIDE-BINDING PROTEIN-RELATED"/>
    <property type="match status" value="1"/>
</dbReference>
<keyword evidence="4 5" id="KW-0732">Signal</keyword>
<protein>
    <submittedName>
        <fullName evidence="7">ABC transporter substrate-binding protein</fullName>
    </submittedName>
</protein>
<comment type="similarity">
    <text evidence="2">Belongs to the bacterial solute-binding protein 5 family.</text>
</comment>
<dbReference type="PIRSF" id="PIRSF002741">
    <property type="entry name" value="MppA"/>
    <property type="match status" value="1"/>
</dbReference>
<dbReference type="Pfam" id="PF00496">
    <property type="entry name" value="SBP_bac_5"/>
    <property type="match status" value="1"/>
</dbReference>
<comment type="subcellular location">
    <subcellularLocation>
        <location evidence="1">Periplasm</location>
    </subcellularLocation>
</comment>
<proteinExistence type="inferred from homology"/>
<evidence type="ECO:0000256" key="5">
    <source>
        <dbReference type="SAM" id="SignalP"/>
    </source>
</evidence>
<accession>A0A844HTL2</accession>
<dbReference type="GO" id="GO:1904680">
    <property type="term" value="F:peptide transmembrane transporter activity"/>
    <property type="evidence" value="ECO:0007669"/>
    <property type="project" value="TreeGrafter"/>
</dbReference>
<evidence type="ECO:0000256" key="1">
    <source>
        <dbReference type="ARBA" id="ARBA00004418"/>
    </source>
</evidence>
<dbReference type="GO" id="GO:0043190">
    <property type="term" value="C:ATP-binding cassette (ABC) transporter complex"/>
    <property type="evidence" value="ECO:0007669"/>
    <property type="project" value="InterPro"/>
</dbReference>
<evidence type="ECO:0000256" key="4">
    <source>
        <dbReference type="ARBA" id="ARBA00022729"/>
    </source>
</evidence>
<dbReference type="PANTHER" id="PTHR30290">
    <property type="entry name" value="PERIPLASMIC BINDING COMPONENT OF ABC TRANSPORTER"/>
    <property type="match status" value="1"/>
</dbReference>
<keyword evidence="8" id="KW-1185">Reference proteome</keyword>
<dbReference type="InterPro" id="IPR039424">
    <property type="entry name" value="SBP_5"/>
</dbReference>
<dbReference type="SUPFAM" id="SSF53850">
    <property type="entry name" value="Periplasmic binding protein-like II"/>
    <property type="match status" value="1"/>
</dbReference>
<comment type="caution">
    <text evidence="7">The sequence shown here is derived from an EMBL/GenBank/DDBJ whole genome shotgun (WGS) entry which is preliminary data.</text>
</comment>
<dbReference type="RefSeq" id="WP_155042433.1">
    <property type="nucleotide sequence ID" value="NZ_WMIG01000038.1"/>
</dbReference>